<protein>
    <submittedName>
        <fullName evidence="2">DUF2239 family protein</fullName>
    </submittedName>
</protein>
<sequence>MNRQATTCTAFEGVRRVAAGSRQEVAVALKRLAEQGDQSEQASILVFDDLTSQPVEFDLRGTVDDVRARLAGTEPEAEPSANADQEPVDAAPRGRGRPKLGVVAREITLLPRHWDWLNEQSGGASVALRKLVDAARLASEDKDRVRAAQESTYRFMTALAGNLRGYEEATRALYANDRTRFDKLLAAWPADVREHARRLADGAFAVR</sequence>
<organism evidence="2 3">
    <name type="scientific">Paraburkholderia acidicola</name>
    <dbReference type="NCBI Taxonomy" id="1912599"/>
    <lineage>
        <taxon>Bacteria</taxon>
        <taxon>Pseudomonadati</taxon>
        <taxon>Pseudomonadota</taxon>
        <taxon>Betaproteobacteria</taxon>
        <taxon>Burkholderiales</taxon>
        <taxon>Burkholderiaceae</taxon>
        <taxon>Paraburkholderia</taxon>
    </lineage>
</organism>
<accession>A0ABV1LPM7</accession>
<reference evidence="2 3" key="1">
    <citation type="journal article" date="2024" name="Chem. Sci.">
        <title>Discovery of a lagriamide polyketide by integrated genome mining, isotopic labeling, and untargeted metabolomics.</title>
        <authorList>
            <person name="Fergusson C.H."/>
            <person name="Saulog J."/>
            <person name="Paulo B.S."/>
            <person name="Wilson D.M."/>
            <person name="Liu D.Y."/>
            <person name="Morehouse N.J."/>
            <person name="Waterworth S."/>
            <person name="Barkei J."/>
            <person name="Gray C.A."/>
            <person name="Kwan J.C."/>
            <person name="Eustaquio A.S."/>
            <person name="Linington R.G."/>
        </authorList>
    </citation>
    <scope>NUCLEOTIDE SEQUENCE [LARGE SCALE GENOMIC DNA]</scope>
    <source>
        <strain evidence="2 3">RL17-338-BIF-B</strain>
    </source>
</reference>
<dbReference type="EMBL" id="JAOALG010000001">
    <property type="protein sequence ID" value="MEQ5840705.1"/>
    <property type="molecule type" value="Genomic_DNA"/>
</dbReference>
<name>A0ABV1LPM7_9BURK</name>
<evidence type="ECO:0000313" key="3">
    <source>
        <dbReference type="Proteomes" id="UP001469089"/>
    </source>
</evidence>
<dbReference type="RefSeq" id="WP_349542817.1">
    <property type="nucleotide sequence ID" value="NZ_JAOALG010000001.1"/>
</dbReference>
<proteinExistence type="predicted"/>
<dbReference type="Pfam" id="PF09998">
    <property type="entry name" value="DUF2239"/>
    <property type="match status" value="1"/>
</dbReference>
<dbReference type="InterPro" id="IPR018715">
    <property type="entry name" value="DUF2239"/>
</dbReference>
<evidence type="ECO:0000256" key="1">
    <source>
        <dbReference type="SAM" id="MobiDB-lite"/>
    </source>
</evidence>
<dbReference type="Proteomes" id="UP001469089">
    <property type="component" value="Unassembled WGS sequence"/>
</dbReference>
<evidence type="ECO:0000313" key="2">
    <source>
        <dbReference type="EMBL" id="MEQ5840705.1"/>
    </source>
</evidence>
<feature type="region of interest" description="Disordered" evidence="1">
    <location>
        <begin position="73"/>
        <end position="97"/>
    </location>
</feature>
<keyword evidence="3" id="KW-1185">Reference proteome</keyword>
<comment type="caution">
    <text evidence="2">The sequence shown here is derived from an EMBL/GenBank/DDBJ whole genome shotgun (WGS) entry which is preliminary data.</text>
</comment>
<gene>
    <name evidence="2" type="ORF">N0A02_14865</name>
</gene>